<dbReference type="InterPro" id="IPR058649">
    <property type="entry name" value="CzcB_C"/>
</dbReference>
<dbReference type="Gene3D" id="2.40.50.100">
    <property type="match status" value="1"/>
</dbReference>
<sequence>MLSRMFRAAAVRATVVVAALLVALFAGTATAVAHEGHDHGDQSAAPAHVLPRGEATSGPFQLVGVLNGDELALWLDDFATNRPITNATLEIETPQGPVTAEPRPADGSFRLKAPWLAAGRSAADTSAGAAASGHVDLAVTVTAGDAIEILALTIETGGAATTAAPADAGTWAAWTARLGALGRPAVLSTLAGGIAAGLLLAGLFGRRRAAAVPLAAVGLLAAIGLGLLQQQSIAHEERTADARPPAPRPTAIAVAERAQRQTDGTLFVPKAVQRIFALENTLSATGSTRRAVELPGRIIPDPDAAGYVQTAVGGRLAPPPGGFPRLGATVKAGDVLAYVTPPVQAIDASDMRQRQGELDQQIAIVERRIARWEPLAAAGAVTRTQLEEARLELKGLADRRAALDRVRREPEALVAPVSGIVADGVPVAGQIAQTNAIVFQIVDPTRLWVEAMSFDPLDGLAQASAVTAGGTTLPLAFRGAGFADRGQAIPVHFAVTGDTKGIRTGQFVTVVAATGETTSGIAVPRSAVVRGSDGQAQVFDHVSAERFVARPVRTAPLDGDRVLILAGVEPGRRIVVQGAPLLDNVR</sequence>
<evidence type="ECO:0000259" key="4">
    <source>
        <dbReference type="Pfam" id="PF25975"/>
    </source>
</evidence>
<evidence type="ECO:0000313" key="5">
    <source>
        <dbReference type="EMBL" id="MFD2183370.1"/>
    </source>
</evidence>
<dbReference type="SUPFAM" id="SSF111369">
    <property type="entry name" value="HlyD-like secretion proteins"/>
    <property type="match status" value="1"/>
</dbReference>
<accession>A0ABW5ALI2</accession>
<dbReference type="Gene3D" id="1.10.287.470">
    <property type="entry name" value="Helix hairpin bin"/>
    <property type="match status" value="1"/>
</dbReference>
<proteinExistence type="predicted"/>
<keyword evidence="2" id="KW-1133">Transmembrane helix</keyword>
<feature type="transmembrane region" description="Helical" evidence="2">
    <location>
        <begin position="211"/>
        <end position="228"/>
    </location>
</feature>
<evidence type="ECO:0000256" key="2">
    <source>
        <dbReference type="SAM" id="Phobius"/>
    </source>
</evidence>
<dbReference type="InterPro" id="IPR051909">
    <property type="entry name" value="MFP_Cation_Efflux"/>
</dbReference>
<keyword evidence="6" id="KW-1185">Reference proteome</keyword>
<gene>
    <name evidence="5" type="ORF">ACFSOX_14520</name>
</gene>
<feature type="signal peptide" evidence="3">
    <location>
        <begin position="1"/>
        <end position="31"/>
    </location>
</feature>
<dbReference type="Gene3D" id="2.40.30.170">
    <property type="match status" value="1"/>
</dbReference>
<dbReference type="EMBL" id="JBHUIW010000016">
    <property type="protein sequence ID" value="MFD2183370.1"/>
    <property type="molecule type" value="Genomic_DNA"/>
</dbReference>
<keyword evidence="1" id="KW-0813">Transport</keyword>
<dbReference type="Proteomes" id="UP001597314">
    <property type="component" value="Unassembled WGS sequence"/>
</dbReference>
<comment type="caution">
    <text evidence="5">The sequence shown here is derived from an EMBL/GenBank/DDBJ whole genome shotgun (WGS) entry which is preliminary data.</text>
</comment>
<protein>
    <submittedName>
        <fullName evidence="5">Efflux RND transporter periplasmic adaptor subunit</fullName>
    </submittedName>
</protein>
<feature type="domain" description="CzcB-like C-terminal circularly permuted SH3-like" evidence="4">
    <location>
        <begin position="521"/>
        <end position="579"/>
    </location>
</feature>
<feature type="chain" id="PRO_5046008453" evidence="3">
    <location>
        <begin position="32"/>
        <end position="586"/>
    </location>
</feature>
<keyword evidence="2" id="KW-0812">Transmembrane</keyword>
<dbReference type="RefSeq" id="WP_378478527.1">
    <property type="nucleotide sequence ID" value="NZ_JBHUIW010000016.1"/>
</dbReference>
<dbReference type="PANTHER" id="PTHR30097">
    <property type="entry name" value="CATION EFFLUX SYSTEM PROTEIN CUSB"/>
    <property type="match status" value="1"/>
</dbReference>
<name>A0ABW5ALI2_9BRAD</name>
<feature type="transmembrane region" description="Helical" evidence="2">
    <location>
        <begin position="185"/>
        <end position="204"/>
    </location>
</feature>
<dbReference type="Pfam" id="PF25975">
    <property type="entry name" value="CzcB_C"/>
    <property type="match status" value="1"/>
</dbReference>
<organism evidence="5 6">
    <name type="scientific">Rhodoplanes azumiensis</name>
    <dbReference type="NCBI Taxonomy" id="1897628"/>
    <lineage>
        <taxon>Bacteria</taxon>
        <taxon>Pseudomonadati</taxon>
        <taxon>Pseudomonadota</taxon>
        <taxon>Alphaproteobacteria</taxon>
        <taxon>Hyphomicrobiales</taxon>
        <taxon>Nitrobacteraceae</taxon>
        <taxon>Rhodoplanes</taxon>
    </lineage>
</organism>
<keyword evidence="3" id="KW-0732">Signal</keyword>
<evidence type="ECO:0000256" key="1">
    <source>
        <dbReference type="ARBA" id="ARBA00022448"/>
    </source>
</evidence>
<evidence type="ECO:0000256" key="3">
    <source>
        <dbReference type="SAM" id="SignalP"/>
    </source>
</evidence>
<evidence type="ECO:0000313" key="6">
    <source>
        <dbReference type="Proteomes" id="UP001597314"/>
    </source>
</evidence>
<keyword evidence="2" id="KW-0472">Membrane</keyword>
<reference evidence="6" key="1">
    <citation type="journal article" date="2019" name="Int. J. Syst. Evol. Microbiol.">
        <title>The Global Catalogue of Microorganisms (GCM) 10K type strain sequencing project: providing services to taxonomists for standard genome sequencing and annotation.</title>
        <authorList>
            <consortium name="The Broad Institute Genomics Platform"/>
            <consortium name="The Broad Institute Genome Sequencing Center for Infectious Disease"/>
            <person name="Wu L."/>
            <person name="Ma J."/>
        </authorList>
    </citation>
    <scope>NUCLEOTIDE SEQUENCE [LARGE SCALE GENOMIC DNA]</scope>
    <source>
        <strain evidence="6">CGMCC 1.6774</strain>
    </source>
</reference>
<dbReference type="Gene3D" id="2.40.420.20">
    <property type="match status" value="1"/>
</dbReference>